<dbReference type="RefSeq" id="WP_183400468.1">
    <property type="nucleotide sequence ID" value="NZ_JACIDS010000005.1"/>
</dbReference>
<protein>
    <submittedName>
        <fullName evidence="5">NAD(P)-dependent dehydrogenase (Short-subunit alcohol dehydrogenase family)</fullName>
    </submittedName>
</protein>
<dbReference type="Pfam" id="PF00106">
    <property type="entry name" value="adh_short"/>
    <property type="match status" value="1"/>
</dbReference>
<gene>
    <name evidence="5" type="ORF">GGR25_003864</name>
</gene>
<evidence type="ECO:0000313" key="6">
    <source>
        <dbReference type="Proteomes" id="UP000553963"/>
    </source>
</evidence>
<evidence type="ECO:0000256" key="1">
    <source>
        <dbReference type="ARBA" id="ARBA00006484"/>
    </source>
</evidence>
<dbReference type="InterPro" id="IPR020904">
    <property type="entry name" value="Sc_DH/Rdtase_CS"/>
</dbReference>
<feature type="domain" description="Ketoreductase" evidence="4">
    <location>
        <begin position="3"/>
        <end position="184"/>
    </location>
</feature>
<dbReference type="InterPro" id="IPR002347">
    <property type="entry name" value="SDR_fam"/>
</dbReference>
<dbReference type="PANTHER" id="PTHR43976">
    <property type="entry name" value="SHORT CHAIN DEHYDROGENASE"/>
    <property type="match status" value="1"/>
</dbReference>
<sequence length="278" mass="29389">MSKVWFVTGATRGIGAEIVKAALAAGDRIVATGRDPEKIASAFPDAGDALLALPLDVTDPAQIEVAVASAVSAFGRIDVLVNNAGYGHLGLFEESAPGDAERQFATNVFGLFNVTRTVLPVMRRQRSGRIFNLSSIAGQRGGLGGSLYCASKFAVEGFSESLAQEVAPFGIHVTVVEPGFFRTDFLDESSVRFGGNAIPDYAEISSQIRAGYRERNHRQAGDPARLAKVIVDLSNAEKPLFRYAAGSDAADVLEAKIVRLTGELAATRPLSPTTDGAF</sequence>
<dbReference type="Proteomes" id="UP000553963">
    <property type="component" value="Unassembled WGS sequence"/>
</dbReference>
<reference evidence="5 6" key="1">
    <citation type="submission" date="2020-08" db="EMBL/GenBank/DDBJ databases">
        <title>Genomic Encyclopedia of Type Strains, Phase IV (KMG-IV): sequencing the most valuable type-strain genomes for metagenomic binning, comparative biology and taxonomic classification.</title>
        <authorList>
            <person name="Goeker M."/>
        </authorList>
    </citation>
    <scope>NUCLEOTIDE SEQUENCE [LARGE SCALE GENOMIC DNA]</scope>
    <source>
        <strain evidence="5 6">DSM 25966</strain>
    </source>
</reference>
<comment type="similarity">
    <text evidence="1 3">Belongs to the short-chain dehydrogenases/reductases (SDR) family.</text>
</comment>
<dbReference type="CDD" id="cd05374">
    <property type="entry name" value="17beta-HSD-like_SDR_c"/>
    <property type="match status" value="1"/>
</dbReference>
<keyword evidence="2" id="KW-0560">Oxidoreductase</keyword>
<dbReference type="PANTHER" id="PTHR43976:SF16">
    <property type="entry name" value="SHORT-CHAIN DEHYDROGENASE_REDUCTASE FAMILY PROTEIN"/>
    <property type="match status" value="1"/>
</dbReference>
<dbReference type="PROSITE" id="PS00061">
    <property type="entry name" value="ADH_SHORT"/>
    <property type="match status" value="1"/>
</dbReference>
<dbReference type="InterPro" id="IPR057326">
    <property type="entry name" value="KR_dom"/>
</dbReference>
<dbReference type="Gene3D" id="3.40.50.720">
    <property type="entry name" value="NAD(P)-binding Rossmann-like Domain"/>
    <property type="match status" value="1"/>
</dbReference>
<dbReference type="PRINTS" id="PR00081">
    <property type="entry name" value="GDHRDH"/>
</dbReference>
<dbReference type="AlphaFoldDB" id="A0A840AR26"/>
<comment type="caution">
    <text evidence="5">The sequence shown here is derived from an EMBL/GenBank/DDBJ whole genome shotgun (WGS) entry which is preliminary data.</text>
</comment>
<dbReference type="InterPro" id="IPR051911">
    <property type="entry name" value="SDR_oxidoreductase"/>
</dbReference>
<dbReference type="EMBL" id="JACIDS010000005">
    <property type="protein sequence ID" value="MBB3932800.1"/>
    <property type="molecule type" value="Genomic_DNA"/>
</dbReference>
<evidence type="ECO:0000256" key="2">
    <source>
        <dbReference type="ARBA" id="ARBA00023002"/>
    </source>
</evidence>
<evidence type="ECO:0000313" key="5">
    <source>
        <dbReference type="EMBL" id="MBB3932800.1"/>
    </source>
</evidence>
<proteinExistence type="inferred from homology"/>
<accession>A0A840AR26</accession>
<dbReference type="InterPro" id="IPR036291">
    <property type="entry name" value="NAD(P)-bd_dom_sf"/>
</dbReference>
<dbReference type="SMART" id="SM00822">
    <property type="entry name" value="PKS_KR"/>
    <property type="match status" value="1"/>
</dbReference>
<name>A0A840AR26_9HYPH</name>
<evidence type="ECO:0000259" key="4">
    <source>
        <dbReference type="SMART" id="SM00822"/>
    </source>
</evidence>
<keyword evidence="6" id="KW-1185">Reference proteome</keyword>
<organism evidence="5 6">
    <name type="scientific">Kaistia hirudinis</name>
    <dbReference type="NCBI Taxonomy" id="1293440"/>
    <lineage>
        <taxon>Bacteria</taxon>
        <taxon>Pseudomonadati</taxon>
        <taxon>Pseudomonadota</taxon>
        <taxon>Alphaproteobacteria</taxon>
        <taxon>Hyphomicrobiales</taxon>
        <taxon>Kaistiaceae</taxon>
        <taxon>Kaistia</taxon>
    </lineage>
</organism>
<dbReference type="GO" id="GO:0016491">
    <property type="term" value="F:oxidoreductase activity"/>
    <property type="evidence" value="ECO:0007669"/>
    <property type="project" value="UniProtKB-KW"/>
</dbReference>
<dbReference type="SUPFAM" id="SSF51735">
    <property type="entry name" value="NAD(P)-binding Rossmann-fold domains"/>
    <property type="match status" value="1"/>
</dbReference>
<evidence type="ECO:0000256" key="3">
    <source>
        <dbReference type="RuleBase" id="RU000363"/>
    </source>
</evidence>
<dbReference type="PRINTS" id="PR00080">
    <property type="entry name" value="SDRFAMILY"/>
</dbReference>